<dbReference type="GO" id="GO:0016712">
    <property type="term" value="F:oxidoreductase activity, acting on paired donors, with incorporation or reduction of molecular oxygen, reduced flavin or flavoprotein as one donor, and incorporation of one atom of oxygen"/>
    <property type="evidence" value="ECO:0007669"/>
    <property type="project" value="TreeGrafter"/>
</dbReference>
<evidence type="ECO:0000313" key="8">
    <source>
        <dbReference type="EMBL" id="MPD03741.1"/>
    </source>
</evidence>
<evidence type="ECO:0000256" key="6">
    <source>
        <dbReference type="ARBA" id="ARBA00023004"/>
    </source>
</evidence>
<comment type="caution">
    <text evidence="8">The sequence shown here is derived from an EMBL/GenBank/DDBJ whole genome shotgun (WGS) entry which is preliminary data.</text>
</comment>
<evidence type="ECO:0000256" key="1">
    <source>
        <dbReference type="ARBA" id="ARBA00001971"/>
    </source>
</evidence>
<comment type="similarity">
    <text evidence="2">Belongs to the cytochrome P450 family.</text>
</comment>
<keyword evidence="7" id="KW-0503">Monooxygenase</keyword>
<dbReference type="GO" id="GO:0008395">
    <property type="term" value="F:steroid hydroxylase activity"/>
    <property type="evidence" value="ECO:0007669"/>
    <property type="project" value="TreeGrafter"/>
</dbReference>
<proteinExistence type="inferred from homology"/>
<protein>
    <submittedName>
        <fullName evidence="8">Cytochrome P450 2B6</fullName>
    </submittedName>
</protein>
<dbReference type="GO" id="GO:0005737">
    <property type="term" value="C:cytoplasm"/>
    <property type="evidence" value="ECO:0007669"/>
    <property type="project" value="TreeGrafter"/>
</dbReference>
<dbReference type="GO" id="GO:0006805">
    <property type="term" value="P:xenobiotic metabolic process"/>
    <property type="evidence" value="ECO:0007669"/>
    <property type="project" value="TreeGrafter"/>
</dbReference>
<dbReference type="GO" id="GO:0006082">
    <property type="term" value="P:organic acid metabolic process"/>
    <property type="evidence" value="ECO:0007669"/>
    <property type="project" value="TreeGrafter"/>
</dbReference>
<keyword evidence="9" id="KW-1185">Reference proteome</keyword>
<dbReference type="InterPro" id="IPR050182">
    <property type="entry name" value="Cytochrome_P450_fam2"/>
</dbReference>
<dbReference type="Gene3D" id="1.10.630.10">
    <property type="entry name" value="Cytochrome P450"/>
    <property type="match status" value="1"/>
</dbReference>
<keyword evidence="3" id="KW-0349">Heme</keyword>
<dbReference type="Pfam" id="PF00067">
    <property type="entry name" value="p450"/>
    <property type="match status" value="1"/>
</dbReference>
<gene>
    <name evidence="8" type="primary">CYP2B6</name>
    <name evidence="8" type="ORF">E2C01_099391</name>
</gene>
<dbReference type="OrthoDB" id="1055148at2759"/>
<evidence type="ECO:0000256" key="3">
    <source>
        <dbReference type="ARBA" id="ARBA00022617"/>
    </source>
</evidence>
<dbReference type="SUPFAM" id="SSF48264">
    <property type="entry name" value="Cytochrome P450"/>
    <property type="match status" value="1"/>
</dbReference>
<evidence type="ECO:0000256" key="4">
    <source>
        <dbReference type="ARBA" id="ARBA00022723"/>
    </source>
</evidence>
<evidence type="ECO:0000256" key="5">
    <source>
        <dbReference type="ARBA" id="ARBA00023002"/>
    </source>
</evidence>
<dbReference type="GO" id="GO:0020037">
    <property type="term" value="F:heme binding"/>
    <property type="evidence" value="ECO:0007669"/>
    <property type="project" value="InterPro"/>
</dbReference>
<dbReference type="Proteomes" id="UP000324222">
    <property type="component" value="Unassembled WGS sequence"/>
</dbReference>
<dbReference type="AlphaFoldDB" id="A0A5B7K3Q3"/>
<evidence type="ECO:0000256" key="7">
    <source>
        <dbReference type="ARBA" id="ARBA00023033"/>
    </source>
</evidence>
<keyword evidence="6" id="KW-0408">Iron</keyword>
<evidence type="ECO:0000313" key="9">
    <source>
        <dbReference type="Proteomes" id="UP000324222"/>
    </source>
</evidence>
<dbReference type="PANTHER" id="PTHR24300">
    <property type="entry name" value="CYTOCHROME P450 508A4-RELATED"/>
    <property type="match status" value="1"/>
</dbReference>
<keyword evidence="5" id="KW-0560">Oxidoreductase</keyword>
<accession>A0A5B7K3Q3</accession>
<evidence type="ECO:0000256" key="2">
    <source>
        <dbReference type="ARBA" id="ARBA00010617"/>
    </source>
</evidence>
<organism evidence="8 9">
    <name type="scientific">Portunus trituberculatus</name>
    <name type="common">Swimming crab</name>
    <name type="synonym">Neptunus trituberculatus</name>
    <dbReference type="NCBI Taxonomy" id="210409"/>
    <lineage>
        <taxon>Eukaryota</taxon>
        <taxon>Metazoa</taxon>
        <taxon>Ecdysozoa</taxon>
        <taxon>Arthropoda</taxon>
        <taxon>Crustacea</taxon>
        <taxon>Multicrustacea</taxon>
        <taxon>Malacostraca</taxon>
        <taxon>Eumalacostraca</taxon>
        <taxon>Eucarida</taxon>
        <taxon>Decapoda</taxon>
        <taxon>Pleocyemata</taxon>
        <taxon>Brachyura</taxon>
        <taxon>Eubrachyura</taxon>
        <taxon>Portunoidea</taxon>
        <taxon>Portunidae</taxon>
        <taxon>Portuninae</taxon>
        <taxon>Portunus</taxon>
    </lineage>
</organism>
<dbReference type="InterPro" id="IPR036396">
    <property type="entry name" value="Cyt_P450_sf"/>
</dbReference>
<comment type="cofactor">
    <cofactor evidence="1">
        <name>heme</name>
        <dbReference type="ChEBI" id="CHEBI:30413"/>
    </cofactor>
</comment>
<dbReference type="PANTHER" id="PTHR24300:SF376">
    <property type="entry name" value="CYTOCHROME P450 15A1"/>
    <property type="match status" value="1"/>
</dbReference>
<dbReference type="EMBL" id="VSRR010137664">
    <property type="protein sequence ID" value="MPD03741.1"/>
    <property type="molecule type" value="Genomic_DNA"/>
</dbReference>
<sequence>MLHHLRDLGFGKSSYEPVMVEEITELMELITKKEGRPLDMRHLFKRSVINILWAMVMGRRYHYGDAKLNKLIANFGQPADFNALTPAYHIPHLFKFMEYLPRHRSGYKFVMRLSDFLKV</sequence>
<keyword evidence="4" id="KW-0479">Metal-binding</keyword>
<dbReference type="GO" id="GO:0005506">
    <property type="term" value="F:iron ion binding"/>
    <property type="evidence" value="ECO:0007669"/>
    <property type="project" value="InterPro"/>
</dbReference>
<name>A0A5B7K3Q3_PORTR</name>
<dbReference type="InterPro" id="IPR001128">
    <property type="entry name" value="Cyt_P450"/>
</dbReference>
<reference evidence="8 9" key="1">
    <citation type="submission" date="2019-05" db="EMBL/GenBank/DDBJ databases">
        <title>Another draft genome of Portunus trituberculatus and its Hox gene families provides insights of decapod evolution.</title>
        <authorList>
            <person name="Jeong J.-H."/>
            <person name="Song I."/>
            <person name="Kim S."/>
            <person name="Choi T."/>
            <person name="Kim D."/>
            <person name="Ryu S."/>
            <person name="Kim W."/>
        </authorList>
    </citation>
    <scope>NUCLEOTIDE SEQUENCE [LARGE SCALE GENOMIC DNA]</scope>
    <source>
        <tissue evidence="8">Muscle</tissue>
    </source>
</reference>